<accession>A0A7G5E3U3</accession>
<evidence type="ECO:0000313" key="1">
    <source>
        <dbReference type="EMBL" id="QMV68668.1"/>
    </source>
</evidence>
<protein>
    <submittedName>
        <fullName evidence="1">Uncharacterized protein</fullName>
    </submittedName>
</protein>
<reference evidence="1 2" key="1">
    <citation type="journal article" date="2020" name="G3 (Bethesda)">
        <title>CeMbio - The Caenorhabditis elegans Microbiome Resource.</title>
        <authorList>
            <person name="Dirksen P."/>
            <person name="Assie A."/>
            <person name="Zimmermann J."/>
            <person name="Zhang F."/>
            <person name="Tietje A.M."/>
            <person name="Marsh S.A."/>
            <person name="Felix M.A."/>
            <person name="Shapira M."/>
            <person name="Kaleta C."/>
            <person name="Schulenburg H."/>
            <person name="Samuel B."/>
        </authorList>
    </citation>
    <scope>NUCLEOTIDE SEQUENCE [LARGE SCALE GENOMIC DNA]</scope>
    <source>
        <strain evidence="1 2">BIGb0170</strain>
    </source>
</reference>
<gene>
    <name evidence="1" type="ORF">HS960_13860</name>
</gene>
<dbReference type="RefSeq" id="WP_182329575.1">
    <property type="nucleotide sequence ID" value="NZ_CP058555.1"/>
</dbReference>
<proteinExistence type="predicted"/>
<dbReference type="Proteomes" id="UP000515450">
    <property type="component" value="Chromosome"/>
</dbReference>
<name>A0A7G5E3U3_9SPHI</name>
<keyword evidence="2" id="KW-1185">Reference proteome</keyword>
<sequence length="151" mass="17592">MKIHHLIRSSLLFLFLNCMTLMAVGQEILYVFPDSVERILEQHLSKYSLNNDKERVYLDLARNDEFYRLTIGTYFVDRDDDVTRWIKASNRLGLVNTKKYPLLIDVDFDFGAPEETALGTFGKREGKVKRLRVLMHGFSVKFTKNGAILKE</sequence>
<evidence type="ECO:0000313" key="2">
    <source>
        <dbReference type="Proteomes" id="UP000515450"/>
    </source>
</evidence>
<dbReference type="AlphaFoldDB" id="A0A7G5E3U3"/>
<organism evidence="1 2">
    <name type="scientific">Sphingobacterium paramultivorum</name>
    <dbReference type="NCBI Taxonomy" id="2886510"/>
    <lineage>
        <taxon>Bacteria</taxon>
        <taxon>Pseudomonadati</taxon>
        <taxon>Bacteroidota</taxon>
        <taxon>Sphingobacteriia</taxon>
        <taxon>Sphingobacteriales</taxon>
        <taxon>Sphingobacteriaceae</taxon>
        <taxon>Sphingobacterium</taxon>
    </lineage>
</organism>
<dbReference type="EMBL" id="CP058555">
    <property type="protein sequence ID" value="QMV68668.1"/>
    <property type="molecule type" value="Genomic_DNA"/>
</dbReference>